<accession>A0A6G1GNB4</accession>
<dbReference type="SMART" id="SM00066">
    <property type="entry name" value="GAL4"/>
    <property type="match status" value="1"/>
</dbReference>
<dbReference type="GO" id="GO:0045944">
    <property type="term" value="P:positive regulation of transcription by RNA polymerase II"/>
    <property type="evidence" value="ECO:0007669"/>
    <property type="project" value="TreeGrafter"/>
</dbReference>
<proteinExistence type="predicted"/>
<dbReference type="PANTHER" id="PTHR31644:SF2">
    <property type="entry name" value="TRANSCRIPTIONAL ACTIVATOR ARO80-RELATED"/>
    <property type="match status" value="1"/>
</dbReference>
<dbReference type="InterPro" id="IPR001138">
    <property type="entry name" value="Zn2Cys6_DnaBD"/>
</dbReference>
<dbReference type="OrthoDB" id="2262349at2759"/>
<dbReference type="Gene3D" id="4.10.240.10">
    <property type="entry name" value="Zn(2)-C6 fungal-type DNA-binding domain"/>
    <property type="match status" value="1"/>
</dbReference>
<protein>
    <recommendedName>
        <fullName evidence="3">Zn(2)-C6 fungal-type domain-containing protein</fullName>
    </recommendedName>
</protein>
<evidence type="ECO:0000313" key="4">
    <source>
        <dbReference type="EMBL" id="KAF1982456.1"/>
    </source>
</evidence>
<feature type="region of interest" description="Disordered" evidence="2">
    <location>
        <begin position="186"/>
        <end position="256"/>
    </location>
</feature>
<dbReference type="InterPro" id="IPR036864">
    <property type="entry name" value="Zn2-C6_fun-type_DNA-bd_sf"/>
</dbReference>
<dbReference type="GO" id="GO:0005634">
    <property type="term" value="C:nucleus"/>
    <property type="evidence" value="ECO:0007669"/>
    <property type="project" value="TreeGrafter"/>
</dbReference>
<dbReference type="PROSITE" id="PS50048">
    <property type="entry name" value="ZN2_CY6_FUNGAL_2"/>
    <property type="match status" value="1"/>
</dbReference>
<keyword evidence="1" id="KW-0539">Nucleus</keyword>
<feature type="compositionally biased region" description="Pro residues" evidence="2">
    <location>
        <begin position="843"/>
        <end position="859"/>
    </location>
</feature>
<dbReference type="EMBL" id="ML977184">
    <property type="protein sequence ID" value="KAF1982456.1"/>
    <property type="molecule type" value="Genomic_DNA"/>
</dbReference>
<sequence length="1033" mass="114639">MAMEPQMAASNSRESSDSGPPKPGQPGHTRTYQACIPCRKRKVRCDLGPVDNPHDPPCSRCRRESKECYFSTTRRKRKPDGSNEDESDYELRNARKRTRISPMSMSPTMGFNRMDSFSGMPVTPGGSIARYEPLRRPMGIQQNINVEEEQKRSGQTAAMLQTREIFSGHDALNLLYQAGTFNGDIQRDRAGSTSSVPRSAGNTAHTPGSIHSLASPQATNSRTFLPPIRNQQHAMDSYSNGASAGSHGQKQAEQGTELQGAMRAWSRFRFVRAGWFTAREAISYIEYFYKYLSPLTPIVLPDFSQEHSHVTFLETEPMLAVTILTIASRFMKLSGPGATSRPYTIHEKLWNYLRGMIERMIWGQEQFGGGFCGAGAQQGSDVNPLDRKGLRTLGSVESLMLLTEWHPRAMHFPPGDDDDEIMIPEDPTMMFTQTTPNIRPAPVDGSTGQRVDSWLEPCWRSDRMCWMLLGNAMALASEIGVFDDSSETTFQLDNEGQPPEKVHAYYLRKTHLKKLLQIYGTQTSGRLGLTSMLPASYLQKSLSEMNGQRAEEKLYGKMRADNNNIGARPGMSSSGPAASSTSQLNSTEWVLHFWTEIASIMEAGNRELFSNRRATRELIKSGDYREILKQFEPRLRTWRESFNSCRLIPKHMRDILTIEYEYNRVYVNCLALQAVVERCTHNTPAKAYAQLQDLNSSSGNNRSPSKEDGGAIPAETLKKWMEHDRYYVGEVVDACRSVLKVVVEGLYPDEYLKHVPVRTYFRIISVTIILLKTFALGGFEGDVAISLMLLDNAVDAMRTCVVDDVHIANSFSDLVHRLTATVRARFVRMAGNGTGLSRAGSRSPPPHSGVQTPMPPPSTMPNGMSSQWAGYGSHLLPDSPAMNTGGRATPNHHPALYGISTQTYDPSSNNYSIMPPPTFGSNNMYDQSAFAANNPNNSKFSSVLVDSITRSPLFRMSFAYRTCHPKASPNFSMDDNTGPNVAAYSDWLALPLDGLLNSFGAEVTQSTYGPDVGGFDLLDVLLNNPGVGNSGYN</sequence>
<dbReference type="GO" id="GO:0000981">
    <property type="term" value="F:DNA-binding transcription factor activity, RNA polymerase II-specific"/>
    <property type="evidence" value="ECO:0007669"/>
    <property type="project" value="InterPro"/>
</dbReference>
<dbReference type="GO" id="GO:0009074">
    <property type="term" value="P:aromatic amino acid family catabolic process"/>
    <property type="evidence" value="ECO:0007669"/>
    <property type="project" value="TreeGrafter"/>
</dbReference>
<keyword evidence="5" id="KW-1185">Reference proteome</keyword>
<dbReference type="AlphaFoldDB" id="A0A6G1GNB4"/>
<dbReference type="PROSITE" id="PS00463">
    <property type="entry name" value="ZN2_CY6_FUNGAL_1"/>
    <property type="match status" value="1"/>
</dbReference>
<feature type="compositionally biased region" description="Polar residues" evidence="2">
    <location>
        <begin position="212"/>
        <end position="256"/>
    </location>
</feature>
<name>A0A6G1GNB4_9PEZI</name>
<dbReference type="GO" id="GO:0008270">
    <property type="term" value="F:zinc ion binding"/>
    <property type="evidence" value="ECO:0007669"/>
    <property type="project" value="InterPro"/>
</dbReference>
<dbReference type="Pfam" id="PF00172">
    <property type="entry name" value="Zn_clus"/>
    <property type="match status" value="1"/>
</dbReference>
<dbReference type="CDD" id="cd00067">
    <property type="entry name" value="GAL4"/>
    <property type="match status" value="1"/>
</dbReference>
<reference evidence="4" key="1">
    <citation type="journal article" date="2020" name="Stud. Mycol.">
        <title>101 Dothideomycetes genomes: a test case for predicting lifestyles and emergence of pathogens.</title>
        <authorList>
            <person name="Haridas S."/>
            <person name="Albert R."/>
            <person name="Binder M."/>
            <person name="Bloem J."/>
            <person name="Labutti K."/>
            <person name="Salamov A."/>
            <person name="Andreopoulos B."/>
            <person name="Baker S."/>
            <person name="Barry K."/>
            <person name="Bills G."/>
            <person name="Bluhm B."/>
            <person name="Cannon C."/>
            <person name="Castanera R."/>
            <person name="Culley D."/>
            <person name="Daum C."/>
            <person name="Ezra D."/>
            <person name="Gonzalez J."/>
            <person name="Henrissat B."/>
            <person name="Kuo A."/>
            <person name="Liang C."/>
            <person name="Lipzen A."/>
            <person name="Lutzoni F."/>
            <person name="Magnuson J."/>
            <person name="Mondo S."/>
            <person name="Nolan M."/>
            <person name="Ohm R."/>
            <person name="Pangilinan J."/>
            <person name="Park H.-J."/>
            <person name="Ramirez L."/>
            <person name="Alfaro M."/>
            <person name="Sun H."/>
            <person name="Tritt A."/>
            <person name="Yoshinaga Y."/>
            <person name="Zwiers L.-H."/>
            <person name="Turgeon B."/>
            <person name="Goodwin S."/>
            <person name="Spatafora J."/>
            <person name="Crous P."/>
            <person name="Grigoriev I."/>
        </authorList>
    </citation>
    <scope>NUCLEOTIDE SEQUENCE</scope>
    <source>
        <strain evidence="4">CBS 113979</strain>
    </source>
</reference>
<feature type="region of interest" description="Disordered" evidence="2">
    <location>
        <begin position="1"/>
        <end position="33"/>
    </location>
</feature>
<evidence type="ECO:0000256" key="1">
    <source>
        <dbReference type="ARBA" id="ARBA00023242"/>
    </source>
</evidence>
<gene>
    <name evidence="4" type="ORF">K402DRAFT_195474</name>
</gene>
<feature type="region of interest" description="Disordered" evidence="2">
    <location>
        <begin position="69"/>
        <end position="95"/>
    </location>
</feature>
<feature type="compositionally biased region" description="Polar residues" evidence="2">
    <location>
        <begin position="191"/>
        <end position="206"/>
    </location>
</feature>
<feature type="region of interest" description="Disordered" evidence="2">
    <location>
        <begin position="833"/>
        <end position="866"/>
    </location>
</feature>
<dbReference type="PANTHER" id="PTHR31644">
    <property type="entry name" value="TRANSCRIPTIONAL ACTIVATOR ARO80-RELATED"/>
    <property type="match status" value="1"/>
</dbReference>
<feature type="domain" description="Zn(2)-C6 fungal-type" evidence="3">
    <location>
        <begin position="34"/>
        <end position="70"/>
    </location>
</feature>
<evidence type="ECO:0000313" key="5">
    <source>
        <dbReference type="Proteomes" id="UP000800041"/>
    </source>
</evidence>
<dbReference type="InterPro" id="IPR052780">
    <property type="entry name" value="AAA_Catabolism_Regulators"/>
</dbReference>
<dbReference type="SUPFAM" id="SSF57701">
    <property type="entry name" value="Zn2/Cys6 DNA-binding domain"/>
    <property type="match status" value="1"/>
</dbReference>
<dbReference type="FunFam" id="4.10.240.10:FF:000012">
    <property type="entry name" value="C6 transcription factor"/>
    <property type="match status" value="1"/>
</dbReference>
<dbReference type="Proteomes" id="UP000800041">
    <property type="component" value="Unassembled WGS sequence"/>
</dbReference>
<evidence type="ECO:0000256" key="2">
    <source>
        <dbReference type="SAM" id="MobiDB-lite"/>
    </source>
</evidence>
<evidence type="ECO:0000259" key="3">
    <source>
        <dbReference type="PROSITE" id="PS50048"/>
    </source>
</evidence>
<organism evidence="4 5">
    <name type="scientific">Aulographum hederae CBS 113979</name>
    <dbReference type="NCBI Taxonomy" id="1176131"/>
    <lineage>
        <taxon>Eukaryota</taxon>
        <taxon>Fungi</taxon>
        <taxon>Dikarya</taxon>
        <taxon>Ascomycota</taxon>
        <taxon>Pezizomycotina</taxon>
        <taxon>Dothideomycetes</taxon>
        <taxon>Pleosporomycetidae</taxon>
        <taxon>Aulographales</taxon>
        <taxon>Aulographaceae</taxon>
    </lineage>
</organism>